<comment type="pathway">
    <text evidence="1">Protein modification; protein ubiquitination.</text>
</comment>
<dbReference type="Gene3D" id="1.20.1280.50">
    <property type="match status" value="1"/>
</dbReference>
<dbReference type="SUPFAM" id="SSF81383">
    <property type="entry name" value="F-box domain"/>
    <property type="match status" value="1"/>
</dbReference>
<keyword evidence="6" id="KW-1185">Reference proteome</keyword>
<gene>
    <name evidence="5" type="ORF">OLC1_LOCUS6047</name>
</gene>
<evidence type="ECO:0000256" key="3">
    <source>
        <dbReference type="SAM" id="MobiDB-lite"/>
    </source>
</evidence>
<evidence type="ECO:0000256" key="1">
    <source>
        <dbReference type="ARBA" id="ARBA00004906"/>
    </source>
</evidence>
<feature type="compositionally biased region" description="Polar residues" evidence="3">
    <location>
        <begin position="128"/>
        <end position="141"/>
    </location>
</feature>
<dbReference type="PROSITE" id="PS50181">
    <property type="entry name" value="FBOX"/>
    <property type="match status" value="1"/>
</dbReference>
<dbReference type="SMART" id="SM00256">
    <property type="entry name" value="FBOX"/>
    <property type="match status" value="1"/>
</dbReference>
<protein>
    <submittedName>
        <fullName evidence="5">OLC1v1030827C3</fullName>
    </submittedName>
</protein>
<dbReference type="Pfam" id="PF12937">
    <property type="entry name" value="F-box-like"/>
    <property type="match status" value="1"/>
</dbReference>
<keyword evidence="2" id="KW-0833">Ubl conjugation pathway</keyword>
<accession>A0AAV1CH28</accession>
<feature type="domain" description="F-box" evidence="4">
    <location>
        <begin position="164"/>
        <end position="210"/>
    </location>
</feature>
<dbReference type="EMBL" id="OX459119">
    <property type="protein sequence ID" value="CAI9094979.1"/>
    <property type="molecule type" value="Genomic_DNA"/>
</dbReference>
<dbReference type="FunFam" id="1.20.1280.50:FF:000048">
    <property type="entry name" value="F-box family protein-like"/>
    <property type="match status" value="1"/>
</dbReference>
<name>A0AAV1CH28_OLDCO</name>
<dbReference type="InterPro" id="IPR001810">
    <property type="entry name" value="F-box_dom"/>
</dbReference>
<dbReference type="PANTHER" id="PTHR46550">
    <property type="entry name" value="F-BOX ONLY PROTEIN 3"/>
    <property type="match status" value="1"/>
</dbReference>
<sequence>MASDDDDESLAQFLESEVLSAMSDQEDEKREGGIEEENEDGDANTMLFVEDDFIDEAEEVEMRKEEEENEDAEDKEINKMLIEDGGTSCDDEDKEQEQGEERKAKRKKIEEVDSSINRQPMMLKACNMLSSTESASLSPKVTETDEGKGGKGNSSDKGRKRLETGNLSKVPPELFRNILKFLSSEDLVSCSLACRFLNLAASDESLWRSLYSMRWGLLPPKKLRECAWKKLYIQRDEEDMVELVRSCPPEFKEYYIQMQAAKRSQAPLASQVLDDRVSIDKTVTDQVSSWKSSRGLGDKVVADHACSGDKCSYFNIGDAFVCEKTGNVHVCGDTCKEAVADPVNELLVCTISGRCFDRLLSPDEIESEEQQQGGVTDEAEPFMGSGRFARAYQIGYNCTSEKELESTWRFCC</sequence>
<feature type="compositionally biased region" description="Basic and acidic residues" evidence="3">
    <location>
        <begin position="96"/>
        <end position="111"/>
    </location>
</feature>
<feature type="compositionally biased region" description="Basic and acidic residues" evidence="3">
    <location>
        <begin position="142"/>
        <end position="163"/>
    </location>
</feature>
<evidence type="ECO:0000313" key="5">
    <source>
        <dbReference type="EMBL" id="CAI9094979.1"/>
    </source>
</evidence>
<dbReference type="Proteomes" id="UP001161247">
    <property type="component" value="Chromosome 2"/>
</dbReference>
<dbReference type="GO" id="GO:0005737">
    <property type="term" value="C:cytoplasm"/>
    <property type="evidence" value="ECO:0007669"/>
    <property type="project" value="TreeGrafter"/>
</dbReference>
<evidence type="ECO:0000313" key="6">
    <source>
        <dbReference type="Proteomes" id="UP001161247"/>
    </source>
</evidence>
<evidence type="ECO:0000259" key="4">
    <source>
        <dbReference type="PROSITE" id="PS50181"/>
    </source>
</evidence>
<dbReference type="CDD" id="cd22166">
    <property type="entry name" value="F-box_AtSKIP31-like"/>
    <property type="match status" value="1"/>
</dbReference>
<reference evidence="5" key="1">
    <citation type="submission" date="2023-03" db="EMBL/GenBank/DDBJ databases">
        <authorList>
            <person name="Julca I."/>
        </authorList>
    </citation>
    <scope>NUCLEOTIDE SEQUENCE</scope>
</reference>
<dbReference type="AlphaFoldDB" id="A0AAV1CH28"/>
<dbReference type="PANTHER" id="PTHR46550:SF1">
    <property type="entry name" value="F-BOX PROTEIN 3"/>
    <property type="match status" value="1"/>
</dbReference>
<dbReference type="InterPro" id="IPR036047">
    <property type="entry name" value="F-box-like_dom_sf"/>
</dbReference>
<organism evidence="5 6">
    <name type="scientific">Oldenlandia corymbosa var. corymbosa</name>
    <dbReference type="NCBI Taxonomy" id="529605"/>
    <lineage>
        <taxon>Eukaryota</taxon>
        <taxon>Viridiplantae</taxon>
        <taxon>Streptophyta</taxon>
        <taxon>Embryophyta</taxon>
        <taxon>Tracheophyta</taxon>
        <taxon>Spermatophyta</taxon>
        <taxon>Magnoliopsida</taxon>
        <taxon>eudicotyledons</taxon>
        <taxon>Gunneridae</taxon>
        <taxon>Pentapetalae</taxon>
        <taxon>asterids</taxon>
        <taxon>lamiids</taxon>
        <taxon>Gentianales</taxon>
        <taxon>Rubiaceae</taxon>
        <taxon>Rubioideae</taxon>
        <taxon>Spermacoceae</taxon>
        <taxon>Hedyotis-Oldenlandia complex</taxon>
        <taxon>Oldenlandia</taxon>
    </lineage>
</organism>
<feature type="region of interest" description="Disordered" evidence="3">
    <location>
        <begin position="58"/>
        <end position="165"/>
    </location>
</feature>
<feature type="region of interest" description="Disordered" evidence="3">
    <location>
        <begin position="1"/>
        <end position="46"/>
    </location>
</feature>
<dbReference type="InterPro" id="IPR052121">
    <property type="entry name" value="F-box_SCF_Substrate_Recog"/>
</dbReference>
<evidence type="ECO:0000256" key="2">
    <source>
        <dbReference type="ARBA" id="ARBA00022786"/>
    </source>
</evidence>
<proteinExistence type="predicted"/>